<name>A0A232EUV9_9HYME</name>
<sequence>MSQAQKKSATAPVYFRRIPVNRSLLARAFIEAAHTQPTLANNNGAGDGSWNKSVGRTHGYKEHWAVCPAQSALGLGSGWSSPHSPTLAQPSPRVYKEHWAGGLAQSALGLGKLSRLWGSAVGGAPPTPPPSPSHHRGYIRSTGPVVWLSRPWGSAVGGAPHFRAPPSQHRGYIRSPRLALWLSRVRGSGLEGAPHSRTPSPPDSVCDFARYLKKFTTAGTGVLGKRTPIR</sequence>
<organism evidence="1 2">
    <name type="scientific">Trichomalopsis sarcophagae</name>
    <dbReference type="NCBI Taxonomy" id="543379"/>
    <lineage>
        <taxon>Eukaryota</taxon>
        <taxon>Metazoa</taxon>
        <taxon>Ecdysozoa</taxon>
        <taxon>Arthropoda</taxon>
        <taxon>Hexapoda</taxon>
        <taxon>Insecta</taxon>
        <taxon>Pterygota</taxon>
        <taxon>Neoptera</taxon>
        <taxon>Endopterygota</taxon>
        <taxon>Hymenoptera</taxon>
        <taxon>Apocrita</taxon>
        <taxon>Proctotrupomorpha</taxon>
        <taxon>Chalcidoidea</taxon>
        <taxon>Pteromalidae</taxon>
        <taxon>Pteromalinae</taxon>
        <taxon>Trichomalopsis</taxon>
    </lineage>
</organism>
<comment type="caution">
    <text evidence="1">The sequence shown here is derived from an EMBL/GenBank/DDBJ whole genome shotgun (WGS) entry which is preliminary data.</text>
</comment>
<reference evidence="1 2" key="1">
    <citation type="journal article" date="2017" name="Curr. Biol.">
        <title>The Evolution of Venom by Co-option of Single-Copy Genes.</title>
        <authorList>
            <person name="Martinson E.O."/>
            <person name="Mrinalini"/>
            <person name="Kelkar Y.D."/>
            <person name="Chang C.H."/>
            <person name="Werren J.H."/>
        </authorList>
    </citation>
    <scope>NUCLEOTIDE SEQUENCE [LARGE SCALE GENOMIC DNA]</scope>
    <source>
        <strain evidence="1 2">Alberta</strain>
        <tissue evidence="1">Whole body</tissue>
    </source>
</reference>
<dbReference type="AlphaFoldDB" id="A0A232EUV9"/>
<dbReference type="EMBL" id="NNAY01002084">
    <property type="protein sequence ID" value="OXU22131.1"/>
    <property type="molecule type" value="Genomic_DNA"/>
</dbReference>
<evidence type="ECO:0000313" key="2">
    <source>
        <dbReference type="Proteomes" id="UP000215335"/>
    </source>
</evidence>
<proteinExistence type="predicted"/>
<accession>A0A232EUV9</accession>
<protein>
    <submittedName>
        <fullName evidence="1">Uncharacterized protein</fullName>
    </submittedName>
</protein>
<gene>
    <name evidence="1" type="ORF">TSAR_013699</name>
</gene>
<evidence type="ECO:0000313" key="1">
    <source>
        <dbReference type="EMBL" id="OXU22131.1"/>
    </source>
</evidence>
<keyword evidence="2" id="KW-1185">Reference proteome</keyword>
<dbReference type="Proteomes" id="UP000215335">
    <property type="component" value="Unassembled WGS sequence"/>
</dbReference>